<organism evidence="1">
    <name type="scientific">marine sediment metagenome</name>
    <dbReference type="NCBI Taxonomy" id="412755"/>
    <lineage>
        <taxon>unclassified sequences</taxon>
        <taxon>metagenomes</taxon>
        <taxon>ecological metagenomes</taxon>
    </lineage>
</organism>
<accession>X0SK49</accession>
<comment type="caution">
    <text evidence="1">The sequence shown here is derived from an EMBL/GenBank/DDBJ whole genome shotgun (WGS) entry which is preliminary data.</text>
</comment>
<evidence type="ECO:0000313" key="1">
    <source>
        <dbReference type="EMBL" id="GAF76267.1"/>
    </source>
</evidence>
<reference evidence="1" key="1">
    <citation type="journal article" date="2014" name="Front. Microbiol.">
        <title>High frequency of phylogenetically diverse reductive dehalogenase-homologous genes in deep subseafloor sedimentary metagenomes.</title>
        <authorList>
            <person name="Kawai M."/>
            <person name="Futagami T."/>
            <person name="Toyoda A."/>
            <person name="Takaki Y."/>
            <person name="Nishi S."/>
            <person name="Hori S."/>
            <person name="Arai W."/>
            <person name="Tsubouchi T."/>
            <person name="Morono Y."/>
            <person name="Uchiyama I."/>
            <person name="Ito T."/>
            <person name="Fujiyama A."/>
            <person name="Inagaki F."/>
            <person name="Takami H."/>
        </authorList>
    </citation>
    <scope>NUCLEOTIDE SEQUENCE</scope>
    <source>
        <strain evidence="1">Expedition CK06-06</strain>
    </source>
</reference>
<name>X0SK49_9ZZZZ</name>
<sequence length="107" mass="12461">MDTEELRIKQGAFEGNRQDLEKKFKKDEKKRQECVSKFSLEKLRELPIERYVVGKPDSFCYWLETTLRGLGSIKGGSPADKKFGVYYGKTKHDSTIKYRFIGKWGST</sequence>
<protein>
    <submittedName>
        <fullName evidence="1">Uncharacterized protein</fullName>
    </submittedName>
</protein>
<dbReference type="AlphaFoldDB" id="X0SK49"/>
<feature type="non-terminal residue" evidence="1">
    <location>
        <position position="107"/>
    </location>
</feature>
<proteinExistence type="predicted"/>
<gene>
    <name evidence="1" type="ORF">S01H1_11039</name>
</gene>
<dbReference type="EMBL" id="BARS01005628">
    <property type="protein sequence ID" value="GAF76267.1"/>
    <property type="molecule type" value="Genomic_DNA"/>
</dbReference>